<dbReference type="FunFam" id="3.30.950.10:FF:000002">
    <property type="entry name" value="Ribosomal RNA small subunit methyltransferase I"/>
    <property type="match status" value="1"/>
</dbReference>
<accession>A0A915XHL0</accession>
<keyword evidence="9" id="KW-1185">Reference proteome</keyword>
<dbReference type="InterPro" id="IPR008189">
    <property type="entry name" value="rRNA_ssu_MeTfrase_I"/>
</dbReference>
<dbReference type="FunFam" id="3.40.1010.10:FF:000007">
    <property type="entry name" value="Ribosomal RNA small subunit methyltransferase I"/>
    <property type="match status" value="1"/>
</dbReference>
<dbReference type="PROSITE" id="PS01296">
    <property type="entry name" value="RSMI"/>
    <property type="match status" value="1"/>
</dbReference>
<dbReference type="SUPFAM" id="SSF53790">
    <property type="entry name" value="Tetrapyrrole methylase"/>
    <property type="match status" value="1"/>
</dbReference>
<evidence type="ECO:0000313" key="8">
    <source>
        <dbReference type="EMBL" id="BCO08779.1"/>
    </source>
</evidence>
<keyword evidence="4 6" id="KW-0808">Transferase</keyword>
<evidence type="ECO:0000313" key="9">
    <source>
        <dbReference type="Proteomes" id="UP001063350"/>
    </source>
</evidence>
<feature type="domain" description="Tetrapyrrole methylase" evidence="7">
    <location>
        <begin position="24"/>
        <end position="223"/>
    </location>
</feature>
<comment type="catalytic activity">
    <reaction evidence="6">
        <text>cytidine(1402) in 16S rRNA + S-adenosyl-L-methionine = 2'-O-methylcytidine(1402) in 16S rRNA + S-adenosyl-L-homocysteine + H(+)</text>
        <dbReference type="Rhea" id="RHEA:42924"/>
        <dbReference type="Rhea" id="RHEA-COMP:10285"/>
        <dbReference type="Rhea" id="RHEA-COMP:10286"/>
        <dbReference type="ChEBI" id="CHEBI:15378"/>
        <dbReference type="ChEBI" id="CHEBI:57856"/>
        <dbReference type="ChEBI" id="CHEBI:59789"/>
        <dbReference type="ChEBI" id="CHEBI:74495"/>
        <dbReference type="ChEBI" id="CHEBI:82748"/>
        <dbReference type="EC" id="2.1.1.198"/>
    </reaction>
</comment>
<keyword evidence="1 6" id="KW-0963">Cytoplasm</keyword>
<comment type="similarity">
    <text evidence="6">Belongs to the methyltransferase superfamily. RsmI family.</text>
</comment>
<dbReference type="InterPro" id="IPR000878">
    <property type="entry name" value="4pyrrol_Mease"/>
</dbReference>
<dbReference type="CDD" id="cd11648">
    <property type="entry name" value="RsmI"/>
    <property type="match status" value="1"/>
</dbReference>
<evidence type="ECO:0000259" key="7">
    <source>
        <dbReference type="Pfam" id="PF00590"/>
    </source>
</evidence>
<dbReference type="EMBL" id="AP024233">
    <property type="protein sequence ID" value="BCO08779.1"/>
    <property type="molecule type" value="Genomic_DNA"/>
</dbReference>
<dbReference type="EC" id="2.1.1.198" evidence="6"/>
<dbReference type="GO" id="GO:0005737">
    <property type="term" value="C:cytoplasm"/>
    <property type="evidence" value="ECO:0007669"/>
    <property type="project" value="UniProtKB-SubCell"/>
</dbReference>
<gene>
    <name evidence="6 8" type="primary">rsmI</name>
    <name evidence="8" type="ORF">GF1_11550</name>
</gene>
<evidence type="ECO:0000256" key="6">
    <source>
        <dbReference type="HAMAP-Rule" id="MF_01877"/>
    </source>
</evidence>
<dbReference type="NCBIfam" id="TIGR00096">
    <property type="entry name" value="16S rRNA (cytidine(1402)-2'-O)-methyltransferase"/>
    <property type="match status" value="1"/>
</dbReference>
<dbReference type="Pfam" id="PF00590">
    <property type="entry name" value="TP_methylase"/>
    <property type="match status" value="1"/>
</dbReference>
<protein>
    <recommendedName>
        <fullName evidence="6">Ribosomal RNA small subunit methyltransferase I</fullName>
        <ecNumber evidence="6">2.1.1.198</ecNumber>
    </recommendedName>
    <alternativeName>
        <fullName evidence="6">16S rRNA 2'-O-ribose C1402 methyltransferase</fullName>
    </alternativeName>
    <alternativeName>
        <fullName evidence="6">rRNA (cytidine-2'-O-)-methyltransferase RsmI</fullName>
    </alternativeName>
</protein>
<dbReference type="InterPro" id="IPR018063">
    <property type="entry name" value="SAM_MeTrfase_RsmI_CS"/>
</dbReference>
<organism evidence="8 9">
    <name type="scientific">Desulfolithobacter dissulfuricans</name>
    <dbReference type="NCBI Taxonomy" id="2795293"/>
    <lineage>
        <taxon>Bacteria</taxon>
        <taxon>Pseudomonadati</taxon>
        <taxon>Thermodesulfobacteriota</taxon>
        <taxon>Desulfobulbia</taxon>
        <taxon>Desulfobulbales</taxon>
        <taxon>Desulfobulbaceae</taxon>
        <taxon>Desulfolithobacter</taxon>
    </lineage>
</organism>
<dbReference type="KEGG" id="ddu:GF1_11550"/>
<dbReference type="InterPro" id="IPR014776">
    <property type="entry name" value="4pyrrole_Mease_sub2"/>
</dbReference>
<sequence length="300" mass="33279">MGRAGLLILRLEHHSMTTSIQPGTLYVVATPIGNLQDISSRAIQVLREVDLIASEDTRHTRKLLNHLSIQTSLTSYYREKEQHKARVLLEKLCQGQHIAIVSDAGTPGISDPGSVLVRLARDSGITVVPVPGPSALTTALSAAGLEESSFYFGGFPPAKKTVRKKLFQQLASLPCTLIFYESPHRIKECLADALAMLGNRQALLFRELTKLHEECLQGSLEEILDSLPGRVRGELVLIIRPDTITAEDRPENTADLLRWYRDTRGASLKDAVKIIATDLGISRSRLYQEALSIWHEDKDR</sequence>
<dbReference type="HAMAP" id="MF_01877">
    <property type="entry name" value="16SrRNA_methyltr_I"/>
    <property type="match status" value="1"/>
</dbReference>
<dbReference type="PANTHER" id="PTHR46111">
    <property type="entry name" value="RIBOSOMAL RNA SMALL SUBUNIT METHYLTRANSFERASE I"/>
    <property type="match status" value="1"/>
</dbReference>
<comment type="function">
    <text evidence="6">Catalyzes the 2'-O-methylation of the ribose of cytidine 1402 (C1402) in 16S rRNA.</text>
</comment>
<evidence type="ECO:0000256" key="1">
    <source>
        <dbReference type="ARBA" id="ARBA00022490"/>
    </source>
</evidence>
<proteinExistence type="inferred from homology"/>
<evidence type="ECO:0000256" key="3">
    <source>
        <dbReference type="ARBA" id="ARBA00022603"/>
    </source>
</evidence>
<name>A0A915XHL0_9BACT</name>
<dbReference type="InterPro" id="IPR035996">
    <property type="entry name" value="4pyrrol_Methylase_sf"/>
</dbReference>
<dbReference type="Proteomes" id="UP001063350">
    <property type="component" value="Chromosome"/>
</dbReference>
<dbReference type="GO" id="GO:0070677">
    <property type="term" value="F:rRNA (cytosine-2'-O-)-methyltransferase activity"/>
    <property type="evidence" value="ECO:0007669"/>
    <property type="project" value="UniProtKB-UniRule"/>
</dbReference>
<reference evidence="8" key="1">
    <citation type="submission" date="2020-12" db="EMBL/GenBank/DDBJ databases">
        <title>Desulfobium dissulfuricans gen. nov., sp. nov., a novel mesophilic, sulfate-reducing bacterium isolated from a deep-sea hydrothermal vent.</title>
        <authorList>
            <person name="Hashimoto Y."/>
            <person name="Tame A."/>
            <person name="Sawayama S."/>
            <person name="Miyazaki J."/>
            <person name="Takai K."/>
            <person name="Nakagawa S."/>
        </authorList>
    </citation>
    <scope>NUCLEOTIDE SEQUENCE</scope>
    <source>
        <strain evidence="8">GF1</strain>
    </source>
</reference>
<dbReference type="PIRSF" id="PIRSF005917">
    <property type="entry name" value="MTase_YraL"/>
    <property type="match status" value="1"/>
</dbReference>
<evidence type="ECO:0000256" key="4">
    <source>
        <dbReference type="ARBA" id="ARBA00022679"/>
    </source>
</evidence>
<comment type="subcellular location">
    <subcellularLocation>
        <location evidence="6">Cytoplasm</location>
    </subcellularLocation>
</comment>
<dbReference type="Gene3D" id="3.30.950.10">
    <property type="entry name" value="Methyltransferase, Cobalt-precorrin-4 Transmethylase, Domain 2"/>
    <property type="match status" value="1"/>
</dbReference>
<keyword evidence="3 6" id="KW-0489">Methyltransferase</keyword>
<evidence type="ECO:0000256" key="2">
    <source>
        <dbReference type="ARBA" id="ARBA00022552"/>
    </source>
</evidence>
<keyword evidence="2 6" id="KW-0698">rRNA processing</keyword>
<dbReference type="InterPro" id="IPR014777">
    <property type="entry name" value="4pyrrole_Mease_sub1"/>
</dbReference>
<dbReference type="PANTHER" id="PTHR46111:SF1">
    <property type="entry name" value="RIBOSOMAL RNA SMALL SUBUNIT METHYLTRANSFERASE I"/>
    <property type="match status" value="1"/>
</dbReference>
<dbReference type="Gene3D" id="3.40.1010.10">
    <property type="entry name" value="Cobalt-precorrin-4 Transmethylase, Domain 1"/>
    <property type="match status" value="1"/>
</dbReference>
<keyword evidence="5 6" id="KW-0949">S-adenosyl-L-methionine</keyword>
<evidence type="ECO:0000256" key="5">
    <source>
        <dbReference type="ARBA" id="ARBA00022691"/>
    </source>
</evidence>
<dbReference type="AlphaFoldDB" id="A0A915XHL0"/>